<accession>A0A645AE02</accession>
<gene>
    <name evidence="1" type="ORF">SDC9_97933</name>
</gene>
<dbReference type="Gene3D" id="1.20.120.1550">
    <property type="entry name" value="Protein of unknown function DUF5063"/>
    <property type="match status" value="1"/>
</dbReference>
<evidence type="ECO:0008006" key="2">
    <source>
        <dbReference type="Google" id="ProtNLM"/>
    </source>
</evidence>
<dbReference type="AlphaFoldDB" id="A0A645AE02"/>
<dbReference type="InterPro" id="IPR032025">
    <property type="entry name" value="DUF5063"/>
</dbReference>
<sequence length="191" mass="22238">MLNKESDNIVYSSTVIDFVTVAVEFCAFLEKEEIASREKWIDKMLKLLPLMYIKASLLPQTVEINDESPETFVKEEDYTRVSATVSSIMGEEDVYLDVFVEDMKYSERPVSAFVSENIADIYQDVRNFVSVYQYGLTDQMNDALLICQQNFQAYWGQKLINVLRPLHSVLYHSEEKDNLLETDLNEEDLWD</sequence>
<dbReference type="InterPro" id="IPR038312">
    <property type="entry name" value="DUF5063_sf"/>
</dbReference>
<evidence type="ECO:0000313" key="1">
    <source>
        <dbReference type="EMBL" id="MPM51186.1"/>
    </source>
</evidence>
<comment type="caution">
    <text evidence="1">The sequence shown here is derived from an EMBL/GenBank/DDBJ whole genome shotgun (WGS) entry which is preliminary data.</text>
</comment>
<name>A0A645AE02_9ZZZZ</name>
<dbReference type="EMBL" id="VSSQ01013298">
    <property type="protein sequence ID" value="MPM51186.1"/>
    <property type="molecule type" value="Genomic_DNA"/>
</dbReference>
<organism evidence="1">
    <name type="scientific">bioreactor metagenome</name>
    <dbReference type="NCBI Taxonomy" id="1076179"/>
    <lineage>
        <taxon>unclassified sequences</taxon>
        <taxon>metagenomes</taxon>
        <taxon>ecological metagenomes</taxon>
    </lineage>
</organism>
<reference evidence="1" key="1">
    <citation type="submission" date="2019-08" db="EMBL/GenBank/DDBJ databases">
        <authorList>
            <person name="Kucharzyk K."/>
            <person name="Murdoch R.W."/>
            <person name="Higgins S."/>
            <person name="Loffler F."/>
        </authorList>
    </citation>
    <scope>NUCLEOTIDE SEQUENCE</scope>
</reference>
<dbReference type="Pfam" id="PF16702">
    <property type="entry name" value="DUF5063"/>
    <property type="match status" value="1"/>
</dbReference>
<protein>
    <recommendedName>
        <fullName evidence="2">DUF5063 domain-containing protein</fullName>
    </recommendedName>
</protein>
<proteinExistence type="predicted"/>